<dbReference type="EMBL" id="JAXOVC010000002">
    <property type="protein sequence ID" value="KAK4505573.1"/>
    <property type="molecule type" value="Genomic_DNA"/>
</dbReference>
<dbReference type="Proteomes" id="UP001305779">
    <property type="component" value="Unassembled WGS sequence"/>
</dbReference>
<accession>A0ABR0EWW5</accession>
<comment type="caution">
    <text evidence="1">The sequence shown here is derived from an EMBL/GenBank/DDBJ whole genome shotgun (WGS) entry which is preliminary data.</text>
</comment>
<protein>
    <submittedName>
        <fullName evidence="1">Uncharacterized protein</fullName>
    </submittedName>
</protein>
<organism evidence="1 2">
    <name type="scientific">Zasmidium cellare</name>
    <name type="common">Wine cellar mold</name>
    <name type="synonym">Racodium cellare</name>
    <dbReference type="NCBI Taxonomy" id="395010"/>
    <lineage>
        <taxon>Eukaryota</taxon>
        <taxon>Fungi</taxon>
        <taxon>Dikarya</taxon>
        <taxon>Ascomycota</taxon>
        <taxon>Pezizomycotina</taxon>
        <taxon>Dothideomycetes</taxon>
        <taxon>Dothideomycetidae</taxon>
        <taxon>Mycosphaerellales</taxon>
        <taxon>Mycosphaerellaceae</taxon>
        <taxon>Zasmidium</taxon>
    </lineage>
</organism>
<sequence length="97" mass="11189">MDTPPEYEYCQPDFYNPTYEAEGTWLFDQVRGRFSEGICTLENLLRFMELRSADECKEHTRGIDNLLENTLARARWLSNFVSAGFAVDTDGDHWASG</sequence>
<gene>
    <name evidence="1" type="ORF">PRZ48_003536</name>
</gene>
<name>A0ABR0EWW5_ZASCE</name>
<keyword evidence="2" id="KW-1185">Reference proteome</keyword>
<evidence type="ECO:0000313" key="1">
    <source>
        <dbReference type="EMBL" id="KAK4505573.1"/>
    </source>
</evidence>
<proteinExistence type="predicted"/>
<evidence type="ECO:0000313" key="2">
    <source>
        <dbReference type="Proteomes" id="UP001305779"/>
    </source>
</evidence>
<reference evidence="1 2" key="1">
    <citation type="journal article" date="2023" name="G3 (Bethesda)">
        <title>A chromosome-level genome assembly of Zasmidium syzygii isolated from banana leaves.</title>
        <authorList>
            <person name="van Westerhoven A.C."/>
            <person name="Mehrabi R."/>
            <person name="Talebi R."/>
            <person name="Steentjes M.B.F."/>
            <person name="Corcolon B."/>
            <person name="Chong P.A."/>
            <person name="Kema G.H.J."/>
            <person name="Seidl M.F."/>
        </authorList>
    </citation>
    <scope>NUCLEOTIDE SEQUENCE [LARGE SCALE GENOMIC DNA]</scope>
    <source>
        <strain evidence="1 2">P124</strain>
    </source>
</reference>